<feature type="compositionally biased region" description="Basic and acidic residues" evidence="1">
    <location>
        <begin position="339"/>
        <end position="353"/>
    </location>
</feature>
<feature type="region of interest" description="Disordered" evidence="1">
    <location>
        <begin position="391"/>
        <end position="425"/>
    </location>
</feature>
<feature type="compositionally biased region" description="Low complexity" evidence="1">
    <location>
        <begin position="399"/>
        <end position="410"/>
    </location>
</feature>
<keyword evidence="3" id="KW-1185">Reference proteome</keyword>
<evidence type="ECO:0000313" key="2">
    <source>
        <dbReference type="EMBL" id="KYN28040.1"/>
    </source>
</evidence>
<dbReference type="Proteomes" id="UP000078492">
    <property type="component" value="Unassembled WGS sequence"/>
</dbReference>
<dbReference type="GO" id="GO:0008270">
    <property type="term" value="F:zinc ion binding"/>
    <property type="evidence" value="ECO:0007669"/>
    <property type="project" value="InterPro"/>
</dbReference>
<organism evidence="2 3">
    <name type="scientific">Trachymyrmex cornetzi</name>
    <dbReference type="NCBI Taxonomy" id="471704"/>
    <lineage>
        <taxon>Eukaryota</taxon>
        <taxon>Metazoa</taxon>
        <taxon>Ecdysozoa</taxon>
        <taxon>Arthropoda</taxon>
        <taxon>Hexapoda</taxon>
        <taxon>Insecta</taxon>
        <taxon>Pterygota</taxon>
        <taxon>Neoptera</taxon>
        <taxon>Endopterygota</taxon>
        <taxon>Hymenoptera</taxon>
        <taxon>Apocrita</taxon>
        <taxon>Aculeata</taxon>
        <taxon>Formicoidea</taxon>
        <taxon>Formicidae</taxon>
        <taxon>Myrmicinae</taxon>
        <taxon>Trachymyrmex</taxon>
    </lineage>
</organism>
<dbReference type="STRING" id="471704.A0A151JNL1"/>
<feature type="region of interest" description="Disordered" evidence="1">
    <location>
        <begin position="331"/>
        <end position="364"/>
    </location>
</feature>
<gene>
    <name evidence="2" type="ORF">ALC57_02546</name>
</gene>
<dbReference type="GO" id="GO:0003676">
    <property type="term" value="F:nucleic acid binding"/>
    <property type="evidence" value="ECO:0007669"/>
    <property type="project" value="InterPro"/>
</dbReference>
<feature type="compositionally biased region" description="Low complexity" evidence="1">
    <location>
        <begin position="354"/>
        <end position="363"/>
    </location>
</feature>
<dbReference type="Gene3D" id="4.10.60.10">
    <property type="entry name" value="Zinc finger, CCHC-type"/>
    <property type="match status" value="1"/>
</dbReference>
<accession>A0A151JNL1</accession>
<feature type="region of interest" description="Disordered" evidence="1">
    <location>
        <begin position="47"/>
        <end position="76"/>
    </location>
</feature>
<name>A0A151JNL1_9HYME</name>
<sequence>MKREEIERLSLVQLVAELKKYGLPVSPNPMICVDTLVGYYEENSETKEVSTEDVNFEHQSTSAGTSAEKDKMDSDSSNSLEAVVKLLTEKVQQQQSMLYQLFNQKPVVFQPCVPNMVPNLLYGPPDSSQSSVLQGSQTPHFTTSAVPNPTNWQAPITGMSANPSSVYQTSSVLTTVPTAQAITLLASQIPQFNGVEEEVDVWIPAVSKMSKHARDWFDMDVSVVPGSWDSFKAGITRRFRRHIPFNVALQKAETRLWTYGKDSFQEYAMAKLKLLHRLHLPQDVCINVLIGGITNFSIRSAAASLSVNSVDEFLDRMHQITSVCGTSKCSSPVHFKKEKSRDVKDSKESKDRTNSSVKKPSSPNKEKDVICAYCKIRGHLKADCRKLKRKEQLGPTTPASSLASSQVAAVKEAEEPPATQDQDQLSVGCVDAKSSRQVKISDSTTEINSLDNRPCSLLVLLDTGSPVSFIQESVSSPSKLLFGYDKRNHLDSSLIRFLSDLAKTTLVDRDFEKTRDRDRDIAIKASDKLKQYNKLYYDKHHKTLFLYKIGDFVLIRDSTTKPGENRKLKPVYKGPYLVAKVLDKNRYVIQDIPGSPITQKPYNSILSPDRIKLWIKPVQVN</sequence>
<protein>
    <recommendedName>
        <fullName evidence="4">CCHC-type domain-containing protein</fullName>
    </recommendedName>
</protein>
<evidence type="ECO:0008006" key="4">
    <source>
        <dbReference type="Google" id="ProtNLM"/>
    </source>
</evidence>
<dbReference type="AlphaFoldDB" id="A0A151JNL1"/>
<evidence type="ECO:0000256" key="1">
    <source>
        <dbReference type="SAM" id="MobiDB-lite"/>
    </source>
</evidence>
<dbReference type="EMBL" id="KQ978826">
    <property type="protein sequence ID" value="KYN28040.1"/>
    <property type="molecule type" value="Genomic_DNA"/>
</dbReference>
<proteinExistence type="predicted"/>
<reference evidence="2 3" key="1">
    <citation type="submission" date="2015-09" db="EMBL/GenBank/DDBJ databases">
        <title>Trachymyrmex cornetzi WGS genome.</title>
        <authorList>
            <person name="Nygaard S."/>
            <person name="Hu H."/>
            <person name="Boomsma J."/>
            <person name="Zhang G."/>
        </authorList>
    </citation>
    <scope>NUCLEOTIDE SEQUENCE [LARGE SCALE GENOMIC DNA]</scope>
    <source>
        <strain evidence="2">Tcor2-1</strain>
        <tissue evidence="2">Whole body</tissue>
    </source>
</reference>
<dbReference type="InterPro" id="IPR036875">
    <property type="entry name" value="Znf_CCHC_sf"/>
</dbReference>
<dbReference type="SUPFAM" id="SSF57756">
    <property type="entry name" value="Retrovirus zinc finger-like domains"/>
    <property type="match status" value="1"/>
</dbReference>
<evidence type="ECO:0000313" key="3">
    <source>
        <dbReference type="Proteomes" id="UP000078492"/>
    </source>
</evidence>